<dbReference type="Pfam" id="PF13041">
    <property type="entry name" value="PPR_2"/>
    <property type="match status" value="3"/>
</dbReference>
<dbReference type="Pfam" id="PF12854">
    <property type="entry name" value="PPR_1"/>
    <property type="match status" value="1"/>
</dbReference>
<dbReference type="PANTHER" id="PTHR47926:SF376">
    <property type="entry name" value="TETRATRICOPEPTIDE-LIKE HELICAL DOMAIN SUPERFAMILY"/>
    <property type="match status" value="1"/>
</dbReference>
<dbReference type="FunFam" id="1.25.40.10:FF:000344">
    <property type="entry name" value="Pentatricopeptide repeat-containing protein"/>
    <property type="match status" value="1"/>
</dbReference>
<evidence type="ECO:0000256" key="4">
    <source>
        <dbReference type="ARBA" id="ARBA00022989"/>
    </source>
</evidence>
<dbReference type="InterPro" id="IPR002885">
    <property type="entry name" value="PPR_rpt"/>
</dbReference>
<comment type="caution">
    <text evidence="9">The sequence shown here is derived from an EMBL/GenBank/DDBJ whole genome shotgun (WGS) entry which is preliminary data.</text>
</comment>
<feature type="repeat" description="PPR" evidence="7">
    <location>
        <begin position="376"/>
        <end position="410"/>
    </location>
</feature>
<dbReference type="NCBIfam" id="TIGR00756">
    <property type="entry name" value="PPR"/>
    <property type="match status" value="6"/>
</dbReference>
<evidence type="ECO:0008006" key="11">
    <source>
        <dbReference type="Google" id="ProtNLM"/>
    </source>
</evidence>
<dbReference type="GO" id="GO:0003723">
    <property type="term" value="F:RNA binding"/>
    <property type="evidence" value="ECO:0007669"/>
    <property type="project" value="InterPro"/>
</dbReference>
<evidence type="ECO:0000256" key="2">
    <source>
        <dbReference type="ARBA" id="ARBA00022692"/>
    </source>
</evidence>
<feature type="transmembrane region" description="Helical" evidence="8">
    <location>
        <begin position="808"/>
        <end position="828"/>
    </location>
</feature>
<dbReference type="InterPro" id="IPR046960">
    <property type="entry name" value="PPR_At4g14850-like_plant"/>
</dbReference>
<evidence type="ECO:0000313" key="10">
    <source>
        <dbReference type="Proteomes" id="UP001164929"/>
    </source>
</evidence>
<evidence type="ECO:0000256" key="7">
    <source>
        <dbReference type="PROSITE-ProRule" id="PRU00708"/>
    </source>
</evidence>
<protein>
    <recommendedName>
        <fullName evidence="11">Pentatricopeptide repeat-containing protein</fullName>
    </recommendedName>
</protein>
<dbReference type="InterPro" id="IPR046848">
    <property type="entry name" value="E_motif"/>
</dbReference>
<evidence type="ECO:0000256" key="8">
    <source>
        <dbReference type="SAM" id="Phobius"/>
    </source>
</evidence>
<dbReference type="Pfam" id="PF00854">
    <property type="entry name" value="PTR2"/>
    <property type="match status" value="1"/>
</dbReference>
<feature type="transmembrane region" description="Helical" evidence="8">
    <location>
        <begin position="771"/>
        <end position="788"/>
    </location>
</feature>
<dbReference type="FunFam" id="1.25.40.10:FF:000031">
    <property type="entry name" value="Pentatricopeptide repeat-containing protein mitochondrial"/>
    <property type="match status" value="1"/>
</dbReference>
<dbReference type="AlphaFoldDB" id="A0AAD6RIG0"/>
<feature type="transmembrane region" description="Helical" evidence="8">
    <location>
        <begin position="889"/>
        <end position="911"/>
    </location>
</feature>
<dbReference type="InterPro" id="IPR036259">
    <property type="entry name" value="MFS_trans_sf"/>
</dbReference>
<dbReference type="FunFam" id="1.25.40.10:FF:000804">
    <property type="entry name" value="Pentatricopeptide repeat-containing protein, chloroplastic"/>
    <property type="match status" value="1"/>
</dbReference>
<keyword evidence="3" id="KW-0677">Repeat</keyword>
<dbReference type="PANTHER" id="PTHR47926">
    <property type="entry name" value="PENTATRICOPEPTIDE REPEAT-CONTAINING PROTEIN"/>
    <property type="match status" value="1"/>
</dbReference>
<feature type="repeat" description="PPR" evidence="7">
    <location>
        <begin position="275"/>
        <end position="309"/>
    </location>
</feature>
<name>A0AAD6RIG0_9ROSI</name>
<dbReference type="GO" id="GO:0016020">
    <property type="term" value="C:membrane"/>
    <property type="evidence" value="ECO:0007669"/>
    <property type="project" value="UniProtKB-SubCell"/>
</dbReference>
<keyword evidence="5 8" id="KW-0472">Membrane</keyword>
<comment type="similarity">
    <text evidence="6">Belongs to the PPR family. PCMP-E subfamily.</text>
</comment>
<dbReference type="InterPro" id="IPR000109">
    <property type="entry name" value="POT_fam"/>
</dbReference>
<keyword evidence="2 8" id="KW-0812">Transmembrane</keyword>
<dbReference type="EMBL" id="JAQIZT010000002">
    <property type="protein sequence ID" value="KAJ7009025.1"/>
    <property type="molecule type" value="Genomic_DNA"/>
</dbReference>
<organism evidence="9 10">
    <name type="scientific">Populus alba x Populus x berolinensis</name>
    <dbReference type="NCBI Taxonomy" id="444605"/>
    <lineage>
        <taxon>Eukaryota</taxon>
        <taxon>Viridiplantae</taxon>
        <taxon>Streptophyta</taxon>
        <taxon>Embryophyta</taxon>
        <taxon>Tracheophyta</taxon>
        <taxon>Spermatophyta</taxon>
        <taxon>Magnoliopsida</taxon>
        <taxon>eudicotyledons</taxon>
        <taxon>Gunneridae</taxon>
        <taxon>Pentapetalae</taxon>
        <taxon>rosids</taxon>
        <taxon>fabids</taxon>
        <taxon>Malpighiales</taxon>
        <taxon>Salicaceae</taxon>
        <taxon>Saliceae</taxon>
        <taxon>Populus</taxon>
    </lineage>
</organism>
<keyword evidence="10" id="KW-1185">Reference proteome</keyword>
<evidence type="ECO:0000256" key="5">
    <source>
        <dbReference type="ARBA" id="ARBA00023136"/>
    </source>
</evidence>
<dbReference type="Pfam" id="PF20431">
    <property type="entry name" value="E_motif"/>
    <property type="match status" value="1"/>
</dbReference>
<feature type="transmembrane region" description="Helical" evidence="8">
    <location>
        <begin position="848"/>
        <end position="869"/>
    </location>
</feature>
<dbReference type="InterPro" id="IPR011990">
    <property type="entry name" value="TPR-like_helical_dom_sf"/>
</dbReference>
<accession>A0AAD6RIG0</accession>
<dbReference type="Gene3D" id="1.25.40.10">
    <property type="entry name" value="Tetratricopeptide repeat domain"/>
    <property type="match status" value="5"/>
</dbReference>
<proteinExistence type="inferred from homology"/>
<evidence type="ECO:0000256" key="3">
    <source>
        <dbReference type="ARBA" id="ARBA00022737"/>
    </source>
</evidence>
<comment type="subcellular location">
    <subcellularLocation>
        <location evidence="1">Membrane</location>
        <topology evidence="1">Multi-pass membrane protein</topology>
    </subcellularLocation>
</comment>
<gene>
    <name evidence="9" type="ORF">NC653_007619</name>
</gene>
<keyword evidence="4 8" id="KW-1133">Transmembrane helix</keyword>
<dbReference type="GO" id="GO:0009451">
    <property type="term" value="P:RNA modification"/>
    <property type="evidence" value="ECO:0007669"/>
    <property type="project" value="InterPro"/>
</dbReference>
<feature type="repeat" description="PPR" evidence="7">
    <location>
        <begin position="112"/>
        <end position="146"/>
    </location>
</feature>
<dbReference type="GO" id="GO:0022857">
    <property type="term" value="F:transmembrane transporter activity"/>
    <property type="evidence" value="ECO:0007669"/>
    <property type="project" value="InterPro"/>
</dbReference>
<evidence type="ECO:0000256" key="1">
    <source>
        <dbReference type="ARBA" id="ARBA00004141"/>
    </source>
</evidence>
<evidence type="ECO:0000313" key="9">
    <source>
        <dbReference type="EMBL" id="KAJ7009025.1"/>
    </source>
</evidence>
<reference evidence="9" key="1">
    <citation type="journal article" date="2023" name="Mol. Ecol. Resour.">
        <title>Chromosome-level genome assembly of a triploid poplar Populus alba 'Berolinensis'.</title>
        <authorList>
            <person name="Chen S."/>
            <person name="Yu Y."/>
            <person name="Wang X."/>
            <person name="Wang S."/>
            <person name="Zhang T."/>
            <person name="Zhou Y."/>
            <person name="He R."/>
            <person name="Meng N."/>
            <person name="Wang Y."/>
            <person name="Liu W."/>
            <person name="Liu Z."/>
            <person name="Liu J."/>
            <person name="Guo Q."/>
            <person name="Huang H."/>
            <person name="Sederoff R.R."/>
            <person name="Wang G."/>
            <person name="Qu G."/>
            <person name="Chen S."/>
        </authorList>
    </citation>
    <scope>NUCLEOTIDE SEQUENCE</scope>
    <source>
        <strain evidence="9">SC-2020</strain>
    </source>
</reference>
<dbReference type="Pfam" id="PF01535">
    <property type="entry name" value="PPR"/>
    <property type="match status" value="2"/>
</dbReference>
<sequence>MICKVEEKGAADGSKDYTEDGTVDIKGNPALRSKSGRWKACSFILGYEVFERMAYYGIHCTKLKQLQSMYAVMVKTNTNQDCYLMNQFISALSTFNRMDYAVLAYTQMENPNVFVYNAMIKGFVQSYQPVQALELYVQMLRANVSPTSYTFPSLIKACGLVSQLRFAEAVHGHVWRNGFDSHVFVQTSLVDLYSSMGRIEESVRVFDEMPERDVFAWTTMISGLVRVGDMSSAGRLFDMMPDRNLATWNTLIDGYARLREVDVAELLFNQMPARDIISWTTMINCYSQNKRFREALGVFNEMAKHGIGPDEVTMATVISACAHLGALDLGKEIHYYIMQHGFKLDVYIGSALIDMYAKCGSLDRSLLMFFKLQEKNLFCWNSVIEGLAVHGYAEEALAMFEKMEREKIKPNGVTFVSVLSACNHAGLIEEGRKRFASMTRDHSIPPGVEHYGCMVDLLSKAGLLEEALQLIRTMKVEPNAVIWGALLSGCKLHRNLEIAQVAANKLMVLEPGNSGYYTLMVNMNAEVNRWGEAAKIRLTMKEQGVEKRSPGSSWIEMESQVHQFAASDKTHAASDEIYSLLAELDGQMKLAGYVPELCSLDVTAHLFGIKEKQRQWSRGVVQSYMKKEMSLLTLAVSVPTLRPTSCGHGIKEAGSLAAGSGGTKPSISTMGADQFDDNVGWTLGYALPTLGLAVSIIVFLVGTPFYRHKLPAESPLTRMAQVLVAAVKKWKVPVPDDPKQLHELSLDEYIGSGKELTIPLLLETKQMIKMLPVWAATFIPSTILAQVHTLFIKQGTVLDRSMGPHFKIPPACLTAFVTISMLISLAIYDRYFVPMARHYTKRPRGITLLQRMGIGFMLHVIVMITACLAERKRLSVAREHNIIGKSEVVPLSIFILLPQFVLMGVAHNFFLKSLRSMAIKVAANFFVYNVEVDSKSDLQGGGKVSFTSLSSSRQRKLEGWIKTKNLNLFFLSYVSESSSSPS</sequence>
<dbReference type="Gene3D" id="1.20.1250.20">
    <property type="entry name" value="MFS general substrate transporter like domains"/>
    <property type="match status" value="1"/>
</dbReference>
<feature type="repeat" description="PPR" evidence="7">
    <location>
        <begin position="213"/>
        <end position="247"/>
    </location>
</feature>
<dbReference type="FunFam" id="1.25.40.10:FF:000280">
    <property type="entry name" value="Pentatricopeptide repeat-containing protein"/>
    <property type="match status" value="1"/>
</dbReference>
<dbReference type="PROSITE" id="PS51375">
    <property type="entry name" value="PPR"/>
    <property type="match status" value="4"/>
</dbReference>
<dbReference type="Proteomes" id="UP001164929">
    <property type="component" value="Chromosome 2"/>
</dbReference>
<evidence type="ECO:0000256" key="6">
    <source>
        <dbReference type="ARBA" id="ARBA00061659"/>
    </source>
</evidence>
<feature type="transmembrane region" description="Helical" evidence="8">
    <location>
        <begin position="679"/>
        <end position="701"/>
    </location>
</feature>